<dbReference type="RefSeq" id="WP_040138244.1">
    <property type="nucleotide sequence ID" value="NZ_CP007797.1"/>
</dbReference>
<dbReference type="InterPro" id="IPR018976">
    <property type="entry name" value="Imelysin-like"/>
</dbReference>
<keyword evidence="2 3" id="KW-0732">Signal</keyword>
<dbReference type="GO" id="GO:0030313">
    <property type="term" value="C:cell envelope"/>
    <property type="evidence" value="ECO:0007669"/>
    <property type="project" value="UniProtKB-SubCell"/>
</dbReference>
<evidence type="ECO:0000256" key="1">
    <source>
        <dbReference type="ARBA" id="ARBA00004196"/>
    </source>
</evidence>
<dbReference type="EMBL" id="CP007797">
    <property type="protein sequence ID" value="AIB16498.1"/>
    <property type="molecule type" value="Genomic_DNA"/>
</dbReference>
<evidence type="ECO:0000259" key="4">
    <source>
        <dbReference type="Pfam" id="PF09375"/>
    </source>
</evidence>
<dbReference type="Gene3D" id="1.20.1420.20">
    <property type="entry name" value="M75 peptidase, HXXE motif"/>
    <property type="match status" value="1"/>
</dbReference>
<dbReference type="Pfam" id="PF09375">
    <property type="entry name" value="Peptidase_M75"/>
    <property type="match status" value="1"/>
</dbReference>
<gene>
    <name evidence="5" type="ORF">ABAZ39_32135</name>
</gene>
<protein>
    <submittedName>
        <fullName evidence="5">Peptidase</fullName>
    </submittedName>
</protein>
<reference evidence="5 6" key="1">
    <citation type="journal article" date="2014" name="Genome Announc.">
        <title>Complete Genome Sequence of the Model Rhizosphere Strain Azospirillum brasilense Az39, Successfully Applied in Agriculture.</title>
        <authorList>
            <person name="Rivera D."/>
            <person name="Revale S."/>
            <person name="Molina R."/>
            <person name="Gualpa J."/>
            <person name="Puente M."/>
            <person name="Maroniche G."/>
            <person name="Paris G."/>
            <person name="Baker D."/>
            <person name="Clavijo B."/>
            <person name="McLay K."/>
            <person name="Spaepen S."/>
            <person name="Perticari A."/>
            <person name="Vazquez M."/>
            <person name="Wisniewski-Dye F."/>
            <person name="Watkins C."/>
            <person name="Martinez-Abarca F."/>
            <person name="Vanderleyden J."/>
            <person name="Cassan F."/>
        </authorList>
    </citation>
    <scope>NUCLEOTIDE SEQUENCE [LARGE SCALE GENOMIC DNA]</scope>
    <source>
        <strain evidence="5 6">Az39</strain>
        <plasmid evidence="5">AbAZ39_p4</plasmid>
    </source>
</reference>
<keyword evidence="5" id="KW-0614">Plasmid</keyword>
<evidence type="ECO:0000313" key="6">
    <source>
        <dbReference type="Proteomes" id="UP000027186"/>
    </source>
</evidence>
<evidence type="ECO:0000313" key="5">
    <source>
        <dbReference type="EMBL" id="AIB16498.1"/>
    </source>
</evidence>
<dbReference type="Proteomes" id="UP000027186">
    <property type="component" value="Plasmid AbAZ39_p4"/>
</dbReference>
<feature type="signal peptide" evidence="3">
    <location>
        <begin position="1"/>
        <end position="23"/>
    </location>
</feature>
<accession>A0A060DZT1</accession>
<dbReference type="KEGG" id="abq:ABAZ39_32135"/>
<feature type="domain" description="Imelysin-like" evidence="4">
    <location>
        <begin position="41"/>
        <end position="398"/>
    </location>
</feature>
<geneLocation type="plasmid" evidence="5 6">
    <name>AbAZ39_p4</name>
</geneLocation>
<name>A0A060DZT1_9PROT</name>
<proteinExistence type="predicted"/>
<evidence type="ECO:0000256" key="2">
    <source>
        <dbReference type="ARBA" id="ARBA00022729"/>
    </source>
</evidence>
<sequence>MFKHASGFAAAALIALAPLAADAQSSKPAYKDVVKTYADIAQASYEDSASTAKALKKAIDALVANPSDATLAAARTAWLNARVPYMQTEAFRFGNPIVDEWEGKVNAWPLDEGLIDYVDDSYAGGDSNPFAKANVIANPKIKAGDKTIDARKITKELLADTLHEAGKVEANVATGYHAVEFLLWGQDLNGTGPGAGDRKATDYAKGKDCTNGNCDRRAQFLTVATQMLVEDLEEMAKAWGAKGKARASIAKAKESEGVARILTGLGSLSYGELAGERMKLGLMLHDPEEEHDCFSDNTHNSHYYDQVGMVNVYNGRYTRVDGKVVTGPSLSQYVAATAPEADAKVKEAMTATTAAMKVMKDTADSGKMAYDQMIGTDNAEGNAIISTAVDRLVDQKKALEGVVAALGVSVDLAGSDSLDNPSAVGK</sequence>
<dbReference type="AlphaFoldDB" id="A0A060DZT1"/>
<evidence type="ECO:0000256" key="3">
    <source>
        <dbReference type="SAM" id="SignalP"/>
    </source>
</evidence>
<organism evidence="5 6">
    <name type="scientific">Azospirillum argentinense</name>
    <dbReference type="NCBI Taxonomy" id="2970906"/>
    <lineage>
        <taxon>Bacteria</taxon>
        <taxon>Pseudomonadati</taxon>
        <taxon>Pseudomonadota</taxon>
        <taxon>Alphaproteobacteria</taxon>
        <taxon>Rhodospirillales</taxon>
        <taxon>Azospirillaceae</taxon>
        <taxon>Azospirillum</taxon>
    </lineage>
</organism>
<feature type="chain" id="PRO_5001587126" evidence="3">
    <location>
        <begin position="24"/>
        <end position="426"/>
    </location>
</feature>
<comment type="subcellular location">
    <subcellularLocation>
        <location evidence="1">Cell envelope</location>
    </subcellularLocation>
</comment>
<dbReference type="CDD" id="cd14657">
    <property type="entry name" value="Imelysin_IrpA-like"/>
    <property type="match status" value="1"/>
</dbReference>
<dbReference type="InterPro" id="IPR038352">
    <property type="entry name" value="Imelysin_sf"/>
</dbReference>